<keyword evidence="3" id="KW-0862">Zinc</keyword>
<dbReference type="Gene3D" id="6.10.140.2220">
    <property type="match status" value="1"/>
</dbReference>
<evidence type="ECO:0000256" key="4">
    <source>
        <dbReference type="SAM" id="MobiDB-lite"/>
    </source>
</evidence>
<evidence type="ECO:0000313" key="6">
    <source>
        <dbReference type="EMBL" id="CDR48925.1"/>
    </source>
</evidence>
<proteinExistence type="predicted"/>
<feature type="domain" description="MYND-type" evidence="5">
    <location>
        <begin position="48"/>
        <end position="88"/>
    </location>
</feature>
<evidence type="ECO:0000256" key="2">
    <source>
        <dbReference type="ARBA" id="ARBA00022771"/>
    </source>
</evidence>
<name>A0A061BG41_RHOTO</name>
<protein>
    <submittedName>
        <fullName evidence="6">RHTO0S21e01772g1_1</fullName>
    </submittedName>
</protein>
<dbReference type="OrthoDB" id="2520215at2759"/>
<dbReference type="InterPro" id="IPR002893">
    <property type="entry name" value="Znf_MYND"/>
</dbReference>
<accession>A0A061BG41</accession>
<keyword evidence="2" id="KW-0863">Zinc-finger</keyword>
<dbReference type="GO" id="GO:0008270">
    <property type="term" value="F:zinc ion binding"/>
    <property type="evidence" value="ECO:0007669"/>
    <property type="project" value="UniProtKB-KW"/>
</dbReference>
<feature type="region of interest" description="Disordered" evidence="4">
    <location>
        <begin position="1"/>
        <end position="38"/>
    </location>
</feature>
<keyword evidence="1" id="KW-0479">Metal-binding</keyword>
<dbReference type="SUPFAM" id="SSF144232">
    <property type="entry name" value="HIT/MYND zinc finger-like"/>
    <property type="match status" value="1"/>
</dbReference>
<organism evidence="6">
    <name type="scientific">Rhodotorula toruloides</name>
    <name type="common">Yeast</name>
    <name type="synonym">Rhodosporidium toruloides</name>
    <dbReference type="NCBI Taxonomy" id="5286"/>
    <lineage>
        <taxon>Eukaryota</taxon>
        <taxon>Fungi</taxon>
        <taxon>Dikarya</taxon>
        <taxon>Basidiomycota</taxon>
        <taxon>Pucciniomycotina</taxon>
        <taxon>Microbotryomycetes</taxon>
        <taxon>Sporidiobolales</taxon>
        <taxon>Sporidiobolaceae</taxon>
        <taxon>Rhodotorula</taxon>
    </lineage>
</organism>
<dbReference type="EMBL" id="LK052956">
    <property type="protein sequence ID" value="CDR48925.1"/>
    <property type="molecule type" value="Genomic_DNA"/>
</dbReference>
<sequence length="313" mass="35217">MTLHAPPGLPLPSRVPTIAAMTPLPDSPKLSPTDETPAQTEVKRIGACLVCGEETTKLCSKCLGAGHELFFCSPEHQKLIWRDHHRVCGRPLVPDSRPWLSKLEALEAVANMDVPRRLPHGKIASLIEFLNEAGCATRFIVTHIYRLTEGHEHPYDSYTSHAALVDIRMLELRRRCPAGDLNEVLGTIDTFQLTNELLYQLWPCMPTNKVWYPGANHRLVIFLSLLRQFRAGNPSVSLEFCRNAYKQIEVFLASPAAKMLSAERDVFLDGLHAYIDPETLVIRLPLCDYTPEGCMAAEFKERIGRWRRAVAAK</sequence>
<evidence type="ECO:0000256" key="1">
    <source>
        <dbReference type="ARBA" id="ARBA00022723"/>
    </source>
</evidence>
<reference evidence="6" key="1">
    <citation type="journal article" date="2014" name="Genome Announc.">
        <title>Draft genome sequence of Rhodosporidium toruloides CECT1137, an oleaginous yeast of biotechnological interest.</title>
        <authorList>
            <person name="Morin N."/>
            <person name="Calcas X."/>
            <person name="Devillers H."/>
            <person name="Durrens P."/>
            <person name="Sherman D.J."/>
            <person name="Nicaud J.-M."/>
            <person name="Neuveglise C."/>
        </authorList>
    </citation>
    <scope>NUCLEOTIDE SEQUENCE</scope>
    <source>
        <strain evidence="6">CECT1137</strain>
    </source>
</reference>
<dbReference type="Pfam" id="PF01753">
    <property type="entry name" value="zf-MYND"/>
    <property type="match status" value="1"/>
</dbReference>
<evidence type="ECO:0000256" key="3">
    <source>
        <dbReference type="ARBA" id="ARBA00022833"/>
    </source>
</evidence>
<evidence type="ECO:0000259" key="5">
    <source>
        <dbReference type="Pfam" id="PF01753"/>
    </source>
</evidence>
<gene>
    <name evidence="6" type="ORF">RHTO0S_21e01772g</name>
</gene>
<dbReference type="AlphaFoldDB" id="A0A061BG41"/>